<keyword evidence="2" id="KW-0812">Transmembrane</keyword>
<dbReference type="Pfam" id="PF01094">
    <property type="entry name" value="ANF_receptor"/>
    <property type="match status" value="1"/>
</dbReference>
<evidence type="ECO:0000256" key="1">
    <source>
        <dbReference type="ARBA" id="ARBA00004370"/>
    </source>
</evidence>
<organism evidence="6 7">
    <name type="scientific">Batillaria attramentaria</name>
    <dbReference type="NCBI Taxonomy" id="370345"/>
    <lineage>
        <taxon>Eukaryota</taxon>
        <taxon>Metazoa</taxon>
        <taxon>Spiralia</taxon>
        <taxon>Lophotrochozoa</taxon>
        <taxon>Mollusca</taxon>
        <taxon>Gastropoda</taxon>
        <taxon>Caenogastropoda</taxon>
        <taxon>Sorbeoconcha</taxon>
        <taxon>Cerithioidea</taxon>
        <taxon>Batillariidae</taxon>
        <taxon>Batillaria</taxon>
    </lineage>
</organism>
<name>A0ABD0JNI4_9CAEN</name>
<dbReference type="GO" id="GO:0016020">
    <property type="term" value="C:membrane"/>
    <property type="evidence" value="ECO:0007669"/>
    <property type="project" value="UniProtKB-SubCell"/>
</dbReference>
<dbReference type="InterPro" id="IPR052612">
    <property type="entry name" value="ANP_Clearance_Receptor"/>
</dbReference>
<dbReference type="AlphaFoldDB" id="A0ABD0JNI4"/>
<evidence type="ECO:0000259" key="5">
    <source>
        <dbReference type="Pfam" id="PF01094"/>
    </source>
</evidence>
<reference evidence="6 7" key="1">
    <citation type="journal article" date="2023" name="Sci. Data">
        <title>Genome assembly of the Korean intertidal mud-creeper Batillaria attramentaria.</title>
        <authorList>
            <person name="Patra A.K."/>
            <person name="Ho P.T."/>
            <person name="Jun S."/>
            <person name="Lee S.J."/>
            <person name="Kim Y."/>
            <person name="Won Y.J."/>
        </authorList>
    </citation>
    <scope>NUCLEOTIDE SEQUENCE [LARGE SCALE GENOMIC DNA]</scope>
    <source>
        <strain evidence="6">Wonlab-2016</strain>
    </source>
</reference>
<dbReference type="EMBL" id="JACVVK020000374">
    <property type="protein sequence ID" value="KAK7476487.1"/>
    <property type="molecule type" value="Genomic_DNA"/>
</dbReference>
<feature type="non-terminal residue" evidence="6">
    <location>
        <position position="348"/>
    </location>
</feature>
<dbReference type="Gene3D" id="3.40.50.2300">
    <property type="match status" value="1"/>
</dbReference>
<evidence type="ECO:0000313" key="6">
    <source>
        <dbReference type="EMBL" id="KAK7476487.1"/>
    </source>
</evidence>
<dbReference type="InterPro" id="IPR028082">
    <property type="entry name" value="Peripla_BP_I"/>
</dbReference>
<evidence type="ECO:0000256" key="2">
    <source>
        <dbReference type="ARBA" id="ARBA00022692"/>
    </source>
</evidence>
<keyword evidence="4" id="KW-0472">Membrane</keyword>
<accession>A0ABD0JNI4</accession>
<keyword evidence="3" id="KW-1133">Transmembrane helix</keyword>
<comment type="caution">
    <text evidence="6">The sequence shown here is derived from an EMBL/GenBank/DDBJ whole genome shotgun (WGS) entry which is preliminary data.</text>
</comment>
<dbReference type="PANTHER" id="PTHR44755:SF11">
    <property type="entry name" value="ATRIAL NATRIURETIC PEPTIDE RECEPTOR 3 ISOFORM X1"/>
    <property type="match status" value="1"/>
</dbReference>
<proteinExistence type="predicted"/>
<gene>
    <name evidence="6" type="ORF">BaRGS_00032235</name>
</gene>
<comment type="subcellular location">
    <subcellularLocation>
        <location evidence="1">Membrane</location>
    </subcellularLocation>
</comment>
<protein>
    <recommendedName>
        <fullName evidence="5">Receptor ligand binding region domain-containing protein</fullName>
    </recommendedName>
</protein>
<dbReference type="InterPro" id="IPR001828">
    <property type="entry name" value="ANF_lig-bd_rcpt"/>
</dbReference>
<feature type="domain" description="Receptor ligand binding region" evidence="5">
    <location>
        <begin position="165"/>
        <end position="297"/>
    </location>
</feature>
<dbReference type="Proteomes" id="UP001519460">
    <property type="component" value="Unassembled WGS sequence"/>
</dbReference>
<keyword evidence="7" id="KW-1185">Reference proteome</keyword>
<evidence type="ECO:0000256" key="3">
    <source>
        <dbReference type="ARBA" id="ARBA00022989"/>
    </source>
</evidence>
<dbReference type="PANTHER" id="PTHR44755">
    <property type="entry name" value="NATRIURETIC PEPTIDE RECEPTOR 3-RELATED"/>
    <property type="match status" value="1"/>
</dbReference>
<dbReference type="SUPFAM" id="SSF53822">
    <property type="entry name" value="Periplasmic binding protein-like I"/>
    <property type="match status" value="1"/>
</dbReference>
<sequence>MKHGCVLETFRKTSFIEEVKAIKLQQCGDDRGGRGRSTEASTTMSVTTAANAKDIRAIAREQGTTPNVLTTSSTTTAARETPKTKMYHPRNHDVSVLHVIIMAVFLLTLPPTQGQSVTTDPSVPYAAVNCTVLGTTAPRIQEKKLTFGVILPLGGSYFWSLRKTRSAIEYAVETVRDNAELLPGWDVQADFRDSKCSETDGPLEAIEMYTKRTAQVFLGPACDYAVAPIARFTKRWEIPVITAGALVKAFEDKREYRLLTRLMGSYAKAAEVFIEIASTFNWKTVGMLYHDNDGEGVSRSDCYFILETFFFALSNYNGGKEPWYEDFDEKQNGTDFEYLLKEASLHTR</sequence>
<evidence type="ECO:0000313" key="7">
    <source>
        <dbReference type="Proteomes" id="UP001519460"/>
    </source>
</evidence>
<evidence type="ECO:0000256" key="4">
    <source>
        <dbReference type="ARBA" id="ARBA00023136"/>
    </source>
</evidence>